<proteinExistence type="predicted"/>
<protein>
    <submittedName>
        <fullName evidence="1">Uncharacterized protein</fullName>
    </submittedName>
</protein>
<reference evidence="1 2" key="1">
    <citation type="journal article" date="2022" name="DNA Res.">
        <title>Chromosomal-level genome assembly of the orchid tree Bauhinia variegata (Leguminosae; Cercidoideae) supports the allotetraploid origin hypothesis of Bauhinia.</title>
        <authorList>
            <person name="Zhong Y."/>
            <person name="Chen Y."/>
            <person name="Zheng D."/>
            <person name="Pang J."/>
            <person name="Liu Y."/>
            <person name="Luo S."/>
            <person name="Meng S."/>
            <person name="Qian L."/>
            <person name="Wei D."/>
            <person name="Dai S."/>
            <person name="Zhou R."/>
        </authorList>
    </citation>
    <scope>NUCLEOTIDE SEQUENCE [LARGE SCALE GENOMIC DNA]</scope>
    <source>
        <strain evidence="1">BV-YZ2020</strain>
    </source>
</reference>
<evidence type="ECO:0000313" key="2">
    <source>
        <dbReference type="Proteomes" id="UP000828941"/>
    </source>
</evidence>
<gene>
    <name evidence="1" type="ORF">L6164_022514</name>
</gene>
<accession>A0ACB9MGV0</accession>
<keyword evidence="2" id="KW-1185">Reference proteome</keyword>
<organism evidence="1 2">
    <name type="scientific">Bauhinia variegata</name>
    <name type="common">Purple orchid tree</name>
    <name type="synonym">Phanera variegata</name>
    <dbReference type="NCBI Taxonomy" id="167791"/>
    <lineage>
        <taxon>Eukaryota</taxon>
        <taxon>Viridiplantae</taxon>
        <taxon>Streptophyta</taxon>
        <taxon>Embryophyta</taxon>
        <taxon>Tracheophyta</taxon>
        <taxon>Spermatophyta</taxon>
        <taxon>Magnoliopsida</taxon>
        <taxon>eudicotyledons</taxon>
        <taxon>Gunneridae</taxon>
        <taxon>Pentapetalae</taxon>
        <taxon>rosids</taxon>
        <taxon>fabids</taxon>
        <taxon>Fabales</taxon>
        <taxon>Fabaceae</taxon>
        <taxon>Cercidoideae</taxon>
        <taxon>Cercideae</taxon>
        <taxon>Bauhiniinae</taxon>
        <taxon>Bauhinia</taxon>
    </lineage>
</organism>
<name>A0ACB9MGV0_BAUVA</name>
<sequence length="212" mass="23936">MECELCGKRATMYCESDQAKLCWGCDEKVHGANFLVAKHNRILLCRACQSPTPWNACGPKLTPTTSVCDRCVTNHSKKCERSNGDDEREEDHNYDSDDDYESFDEGSGNNYDDDDDEEEEEEEEEEGENQVVPWSFDPLPSHVPASSINSDSDGDISNSIGGADLRLKRLRENSLVDSDDENEMGCSSSTALPNDERTSMRLFRPLKQPHRW</sequence>
<evidence type="ECO:0000313" key="1">
    <source>
        <dbReference type="EMBL" id="KAI4322862.1"/>
    </source>
</evidence>
<comment type="caution">
    <text evidence="1">The sequence shown here is derived from an EMBL/GenBank/DDBJ whole genome shotgun (WGS) entry which is preliminary data.</text>
</comment>
<dbReference type="EMBL" id="CM039434">
    <property type="protein sequence ID" value="KAI4322862.1"/>
    <property type="molecule type" value="Genomic_DNA"/>
</dbReference>
<dbReference type="Proteomes" id="UP000828941">
    <property type="component" value="Chromosome 9"/>
</dbReference>